<sequence length="66" mass="7477">MDEPESPNETARNHLSSGSSGGANAIFYTPEAEMECGFDEDEAIRKARSISFIVRRLERENVFFYT</sequence>
<accession>A0AAF3ETK2</accession>
<dbReference type="AlphaFoldDB" id="A0AAF3ETK2"/>
<feature type="compositionally biased region" description="Polar residues" evidence="1">
    <location>
        <begin position="7"/>
        <end position="18"/>
    </location>
</feature>
<dbReference type="Proteomes" id="UP000887575">
    <property type="component" value="Unassembled WGS sequence"/>
</dbReference>
<evidence type="ECO:0000313" key="3">
    <source>
        <dbReference type="WBParaSite" id="MBELARI_LOCUS17395"/>
    </source>
</evidence>
<reference evidence="3" key="1">
    <citation type="submission" date="2024-02" db="UniProtKB">
        <authorList>
            <consortium name="WormBaseParasite"/>
        </authorList>
    </citation>
    <scope>IDENTIFICATION</scope>
</reference>
<dbReference type="WBParaSite" id="MBELARI_LOCUS17395">
    <property type="protein sequence ID" value="MBELARI_LOCUS17395"/>
    <property type="gene ID" value="MBELARI_LOCUS17395"/>
</dbReference>
<name>A0AAF3ETK2_9BILA</name>
<protein>
    <submittedName>
        <fullName evidence="3">Uncharacterized protein</fullName>
    </submittedName>
</protein>
<evidence type="ECO:0000313" key="2">
    <source>
        <dbReference type="Proteomes" id="UP000887575"/>
    </source>
</evidence>
<keyword evidence="2" id="KW-1185">Reference proteome</keyword>
<organism evidence="2 3">
    <name type="scientific">Mesorhabditis belari</name>
    <dbReference type="NCBI Taxonomy" id="2138241"/>
    <lineage>
        <taxon>Eukaryota</taxon>
        <taxon>Metazoa</taxon>
        <taxon>Ecdysozoa</taxon>
        <taxon>Nematoda</taxon>
        <taxon>Chromadorea</taxon>
        <taxon>Rhabditida</taxon>
        <taxon>Rhabditina</taxon>
        <taxon>Rhabditomorpha</taxon>
        <taxon>Rhabditoidea</taxon>
        <taxon>Rhabditidae</taxon>
        <taxon>Mesorhabditinae</taxon>
        <taxon>Mesorhabditis</taxon>
    </lineage>
</organism>
<proteinExistence type="predicted"/>
<feature type="region of interest" description="Disordered" evidence="1">
    <location>
        <begin position="1"/>
        <end position="24"/>
    </location>
</feature>
<evidence type="ECO:0000256" key="1">
    <source>
        <dbReference type="SAM" id="MobiDB-lite"/>
    </source>
</evidence>